<sequence length="1289" mass="139945">MSDDGTASLGSVCNMVHSPSPRVPSHNGDASPLAHATPAHASRNSQHSLRSSTSSRGLAHSLSIREYRKLQNTPTPPSATPPRKSLRRKPASSVLKGVERVPSVKSAASSLISLSLRWSHSAHQLNHYQPLSCSPPSFDPQESFEETSRSRSAEPRALATTVSATEPLQIANKARDFKPIKRLPKPRLSRLQAPSFYAHTPSANVVTPVSPFRPTPVCSTENIPAFASSSQPSTSCHIDHSPLSPNSYETGPPHPFNEYNAAAPVTPPATPAVLHYRGTSFDLINPHDSLLLHDIETPSRDRESADYSPLRSSEDQLLLPEMAPRRALYTDLDSAYSNIRRRDASPMTPGREDPRPPEPALLSPQSSNLSSSDDLYDPGLRSSPLAKKSQGESRFSLRELAPIRQLSRSLRRGTAKSSEDADEKPGNIQSDFAEPVEMQAERFAPTAAFASHHELAFADQDFPLDSQRPSSPELSSMVPDVPSSPLNRDYDLQGSTLMPGTEAGHYYDDDVESLYASSSYYAGGADGGNTPSLYSHRISHTLNPGQYGTASSSNPYRRAGSYGYYDPHRQSEISSSGAAGITRVIGRITQDYSRQSHTAPDLNTDTLTGIIDSYEETEAPASPSRSVEEGDNLRTQPRGVSSISVFTQIQQELEELSGGDFSSRSVSHPGVYHYGHACQPYATQAPGAPPSFPPPEEPAFEYDDVPDLFDRPQTENFSHISSYGDTRNLLQTSGAFSESTGGLSEPRMLANAPQLPQDPSSSYSQPEKPSTFQNTQYMPGERVSVDNSIPPMWSRRLSGNMSLNRRSRQTDTEWETDYVGSNVASASDDSFADVSDDSRVGLDLPEGGPSSPSFHGSDRLSRNLYHHPSPLPSHDNPFSSSPPRLMSQASVTTTPASHVNFGLSLPPDTSRVITCPGSSVWYDRGPPYILSPEQTLPDFVETGMSPERARELLSTSNGQRYSVEARTKKDPKGKRRASRRSIELQSLRPIQTHETYSSSASERDNSFDKLTTLGPKGNLTGTPRGTGMKEVGSSIANTSSPGAGWSSATTGRTRPVGFYSNHGQSSSRSEVRNWRHPVCDALERSGSQDTISPAPGSSPPLPGTPGCAPPSSSPSAQGRSHRLGRTSVRGQTRLREMMLAVDTRSSIVSRTTRFSDFMRADVPGPVRPSSTDTRAPLRPSAQPSATSLVPPPSLASVMSPHLVQVARNPTAEEQAERSKLSWFIFGLFCILPPLMILFRVYGDHAIIWASGGRFDTVSHMTKRTAIYVGVPLNVLLVIAIFVPIMVSYL</sequence>
<reference evidence="3" key="1">
    <citation type="journal article" date="2020" name="Stud. Mycol.">
        <title>101 Dothideomycetes genomes: a test case for predicting lifestyles and emergence of pathogens.</title>
        <authorList>
            <person name="Haridas S."/>
            <person name="Albert R."/>
            <person name="Binder M."/>
            <person name="Bloem J."/>
            <person name="Labutti K."/>
            <person name="Salamov A."/>
            <person name="Andreopoulos B."/>
            <person name="Baker S."/>
            <person name="Barry K."/>
            <person name="Bills G."/>
            <person name="Bluhm B."/>
            <person name="Cannon C."/>
            <person name="Castanera R."/>
            <person name="Culley D."/>
            <person name="Daum C."/>
            <person name="Ezra D."/>
            <person name="Gonzalez J."/>
            <person name="Henrissat B."/>
            <person name="Kuo A."/>
            <person name="Liang C."/>
            <person name="Lipzen A."/>
            <person name="Lutzoni F."/>
            <person name="Magnuson J."/>
            <person name="Mondo S."/>
            <person name="Nolan M."/>
            <person name="Ohm R."/>
            <person name="Pangilinan J."/>
            <person name="Park H.-J."/>
            <person name="Ramirez L."/>
            <person name="Alfaro M."/>
            <person name="Sun H."/>
            <person name="Tritt A."/>
            <person name="Yoshinaga Y."/>
            <person name="Zwiers L.-H."/>
            <person name="Turgeon B."/>
            <person name="Goodwin S."/>
            <person name="Spatafora J."/>
            <person name="Crous P."/>
            <person name="Grigoriev I."/>
        </authorList>
    </citation>
    <scope>NUCLEOTIDE SEQUENCE</scope>
    <source>
        <strain evidence="3">CBS 119925</strain>
    </source>
</reference>
<evidence type="ECO:0000256" key="2">
    <source>
        <dbReference type="SAM" id="Phobius"/>
    </source>
</evidence>
<evidence type="ECO:0000313" key="3">
    <source>
        <dbReference type="EMBL" id="KAF2751573.1"/>
    </source>
</evidence>
<accession>A0A6A6VN51</accession>
<feature type="compositionally biased region" description="Basic and acidic residues" evidence="1">
    <location>
        <begin position="340"/>
        <end position="356"/>
    </location>
</feature>
<feature type="compositionally biased region" description="Polar residues" evidence="1">
    <location>
        <begin position="876"/>
        <end position="888"/>
    </location>
</feature>
<keyword evidence="4" id="KW-1185">Reference proteome</keyword>
<gene>
    <name evidence="3" type="ORF">M011DRAFT_455550</name>
</gene>
<evidence type="ECO:0000313" key="4">
    <source>
        <dbReference type="Proteomes" id="UP000799440"/>
    </source>
</evidence>
<proteinExistence type="predicted"/>
<organism evidence="3 4">
    <name type="scientific">Sporormia fimetaria CBS 119925</name>
    <dbReference type="NCBI Taxonomy" id="1340428"/>
    <lineage>
        <taxon>Eukaryota</taxon>
        <taxon>Fungi</taxon>
        <taxon>Dikarya</taxon>
        <taxon>Ascomycota</taxon>
        <taxon>Pezizomycotina</taxon>
        <taxon>Dothideomycetes</taxon>
        <taxon>Pleosporomycetidae</taxon>
        <taxon>Pleosporales</taxon>
        <taxon>Sporormiaceae</taxon>
        <taxon>Sporormia</taxon>
    </lineage>
</organism>
<feature type="region of interest" description="Disordered" evidence="1">
    <location>
        <begin position="131"/>
        <end position="161"/>
    </location>
</feature>
<keyword evidence="2" id="KW-0812">Transmembrane</keyword>
<feature type="region of interest" description="Disordered" evidence="1">
    <location>
        <begin position="462"/>
        <end position="504"/>
    </location>
</feature>
<feature type="region of interest" description="Disordered" evidence="1">
    <location>
        <begin position="337"/>
        <end position="429"/>
    </location>
</feature>
<dbReference type="EMBL" id="MU006562">
    <property type="protein sequence ID" value="KAF2751573.1"/>
    <property type="molecule type" value="Genomic_DNA"/>
</dbReference>
<protein>
    <submittedName>
        <fullName evidence="3">Uncharacterized protein</fullName>
    </submittedName>
</protein>
<feature type="compositionally biased region" description="Polar residues" evidence="1">
    <location>
        <begin position="1034"/>
        <end position="1052"/>
    </location>
</feature>
<feature type="region of interest" description="Disordered" evidence="1">
    <location>
        <begin position="952"/>
        <end position="1132"/>
    </location>
</feature>
<feature type="region of interest" description="Disordered" evidence="1">
    <location>
        <begin position="735"/>
        <end position="888"/>
    </location>
</feature>
<feature type="compositionally biased region" description="Polar residues" evidence="1">
    <location>
        <begin position="988"/>
        <end position="1000"/>
    </location>
</feature>
<feature type="compositionally biased region" description="Basic and acidic residues" evidence="1">
    <location>
        <begin position="1069"/>
        <end position="1083"/>
    </location>
</feature>
<dbReference type="OrthoDB" id="5353066at2759"/>
<feature type="compositionally biased region" description="Polar residues" evidence="1">
    <location>
        <begin position="757"/>
        <end position="777"/>
    </location>
</feature>
<dbReference type="Proteomes" id="UP000799440">
    <property type="component" value="Unassembled WGS sequence"/>
</dbReference>
<feature type="region of interest" description="Disordered" evidence="1">
    <location>
        <begin position="615"/>
        <end position="636"/>
    </location>
</feature>
<feature type="transmembrane region" description="Helical" evidence="2">
    <location>
        <begin position="1263"/>
        <end position="1286"/>
    </location>
</feature>
<feature type="region of interest" description="Disordered" evidence="1">
    <location>
        <begin position="1"/>
        <end position="100"/>
    </location>
</feature>
<keyword evidence="2" id="KW-1133">Transmembrane helix</keyword>
<feature type="region of interest" description="Disordered" evidence="1">
    <location>
        <begin position="299"/>
        <end position="319"/>
    </location>
</feature>
<feature type="transmembrane region" description="Helical" evidence="2">
    <location>
        <begin position="1220"/>
        <end position="1242"/>
    </location>
</feature>
<keyword evidence="2" id="KW-0472">Membrane</keyword>
<feature type="compositionally biased region" description="Pro residues" evidence="1">
    <location>
        <begin position="1096"/>
        <end position="1112"/>
    </location>
</feature>
<feature type="region of interest" description="Disordered" evidence="1">
    <location>
        <begin position="1159"/>
        <end position="1190"/>
    </location>
</feature>
<feature type="compositionally biased region" description="Low complexity" evidence="1">
    <location>
        <begin position="42"/>
        <end position="56"/>
    </location>
</feature>
<name>A0A6A6VN51_9PLEO</name>
<evidence type="ECO:0000256" key="1">
    <source>
        <dbReference type="SAM" id="MobiDB-lite"/>
    </source>
</evidence>
<feature type="compositionally biased region" description="Low complexity" evidence="1">
    <location>
        <begin position="360"/>
        <end position="373"/>
    </location>
</feature>